<evidence type="ECO:0000256" key="1">
    <source>
        <dbReference type="SAM" id="MobiDB-lite"/>
    </source>
</evidence>
<keyword evidence="3" id="KW-0808">Transferase</keyword>
<proteinExistence type="predicted"/>
<accession>A0ABV6W1T3</accession>
<reference evidence="3 4" key="1">
    <citation type="submission" date="2024-09" db="EMBL/GenBank/DDBJ databases">
        <authorList>
            <person name="Lee S.D."/>
        </authorList>
    </citation>
    <scope>NUCLEOTIDE SEQUENCE [LARGE SCALE GENOMIC DNA]</scope>
    <source>
        <strain evidence="3 4">N8-3</strain>
    </source>
</reference>
<dbReference type="Pfam" id="PF08241">
    <property type="entry name" value="Methyltransf_11"/>
    <property type="match status" value="1"/>
</dbReference>
<feature type="domain" description="Methyltransferase type 11" evidence="2">
    <location>
        <begin position="53"/>
        <end position="143"/>
    </location>
</feature>
<comment type="caution">
    <text evidence="3">The sequence shown here is derived from an EMBL/GenBank/DDBJ whole genome shotgun (WGS) entry which is preliminary data.</text>
</comment>
<dbReference type="InterPro" id="IPR013216">
    <property type="entry name" value="Methyltransf_11"/>
</dbReference>
<dbReference type="GO" id="GO:0008168">
    <property type="term" value="F:methyltransferase activity"/>
    <property type="evidence" value="ECO:0007669"/>
    <property type="project" value="UniProtKB-KW"/>
</dbReference>
<dbReference type="Proteomes" id="UP001592531">
    <property type="component" value="Unassembled WGS sequence"/>
</dbReference>
<dbReference type="EC" id="2.1.1.-" evidence="3"/>
<dbReference type="InterPro" id="IPR029063">
    <property type="entry name" value="SAM-dependent_MTases_sf"/>
</dbReference>
<dbReference type="GO" id="GO:0032259">
    <property type="term" value="P:methylation"/>
    <property type="evidence" value="ECO:0007669"/>
    <property type="project" value="UniProtKB-KW"/>
</dbReference>
<keyword evidence="4" id="KW-1185">Reference proteome</keyword>
<dbReference type="EMBL" id="JBHFAB010000020">
    <property type="protein sequence ID" value="MFC1419743.1"/>
    <property type="molecule type" value="Genomic_DNA"/>
</dbReference>
<dbReference type="RefSeq" id="WP_380539599.1">
    <property type="nucleotide sequence ID" value="NZ_JBHFAB010000020.1"/>
</dbReference>
<dbReference type="Gene3D" id="3.40.50.150">
    <property type="entry name" value="Vaccinia Virus protein VP39"/>
    <property type="match status" value="1"/>
</dbReference>
<name>A0ABV6W1T3_9ACTN</name>
<dbReference type="CDD" id="cd02440">
    <property type="entry name" value="AdoMet_MTases"/>
    <property type="match status" value="1"/>
</dbReference>
<sequence>MTTTWDATAFDAFERRNWTGRSEAYRSGFARMTARTVAPLLDAAGVGPGTRVLDVGTGPGVVAAVALARGAAVTAVDASPEMAAHAAKACPEADVRVAVLPELPFPDCSFDAVVGNFVINHLGDPAAGLVELRRVLRPGGLLALTCWERVAMRATAVFGEAVAASGIPYPPDLPSSGPFLADAEPEGRAEAFAALLADAGLAGASAERIAWLHRVDPDAWWHAVVAGTPLTGALIARQGPATAAAVKAHYDRLVAPYAEPLAEPGPNGTGAGPDGAGDGTGSGPVALPAVAILATGHRPAVLG</sequence>
<feature type="region of interest" description="Disordered" evidence="1">
    <location>
        <begin position="259"/>
        <end position="281"/>
    </location>
</feature>
<evidence type="ECO:0000313" key="4">
    <source>
        <dbReference type="Proteomes" id="UP001592531"/>
    </source>
</evidence>
<keyword evidence="3" id="KW-0489">Methyltransferase</keyword>
<feature type="compositionally biased region" description="Gly residues" evidence="1">
    <location>
        <begin position="267"/>
        <end position="281"/>
    </location>
</feature>
<dbReference type="SUPFAM" id="SSF53335">
    <property type="entry name" value="S-adenosyl-L-methionine-dependent methyltransferases"/>
    <property type="match status" value="1"/>
</dbReference>
<protein>
    <submittedName>
        <fullName evidence="3">Class I SAM-dependent methyltransferase</fullName>
        <ecNumber evidence="3">2.1.1.-</ecNumber>
    </submittedName>
</protein>
<evidence type="ECO:0000259" key="2">
    <source>
        <dbReference type="Pfam" id="PF08241"/>
    </source>
</evidence>
<organism evidence="3 4">
    <name type="scientific">Streptacidiphilus cavernicola</name>
    <dbReference type="NCBI Taxonomy" id="3342716"/>
    <lineage>
        <taxon>Bacteria</taxon>
        <taxon>Bacillati</taxon>
        <taxon>Actinomycetota</taxon>
        <taxon>Actinomycetes</taxon>
        <taxon>Kitasatosporales</taxon>
        <taxon>Streptomycetaceae</taxon>
        <taxon>Streptacidiphilus</taxon>
    </lineage>
</organism>
<gene>
    <name evidence="3" type="ORF">ACEZDE_24350</name>
</gene>
<evidence type="ECO:0000313" key="3">
    <source>
        <dbReference type="EMBL" id="MFC1419743.1"/>
    </source>
</evidence>
<dbReference type="PANTHER" id="PTHR43591">
    <property type="entry name" value="METHYLTRANSFERASE"/>
    <property type="match status" value="1"/>
</dbReference>